<accession>A0ABP8TH96</accession>
<name>A0ABP8TH96_9ACTN</name>
<reference evidence="4" key="1">
    <citation type="journal article" date="2019" name="Int. J. Syst. Evol. Microbiol.">
        <title>The Global Catalogue of Microorganisms (GCM) 10K type strain sequencing project: providing services to taxonomists for standard genome sequencing and annotation.</title>
        <authorList>
            <consortium name="The Broad Institute Genomics Platform"/>
            <consortium name="The Broad Institute Genome Sequencing Center for Infectious Disease"/>
            <person name="Wu L."/>
            <person name="Ma J."/>
        </authorList>
    </citation>
    <scope>NUCLEOTIDE SEQUENCE [LARGE SCALE GENOMIC DNA]</scope>
    <source>
        <strain evidence="4">JCM 17938</strain>
    </source>
</reference>
<dbReference type="Proteomes" id="UP001500212">
    <property type="component" value="Unassembled WGS sequence"/>
</dbReference>
<dbReference type="Pfam" id="PF12587">
    <property type="entry name" value="DUF3761"/>
    <property type="match status" value="1"/>
</dbReference>
<dbReference type="InterPro" id="IPR022236">
    <property type="entry name" value="DUF3761"/>
</dbReference>
<evidence type="ECO:0000313" key="3">
    <source>
        <dbReference type="EMBL" id="GAA4608007.1"/>
    </source>
</evidence>
<feature type="signal peptide" evidence="2">
    <location>
        <begin position="1"/>
        <end position="18"/>
    </location>
</feature>
<keyword evidence="4" id="KW-1185">Reference proteome</keyword>
<evidence type="ECO:0008006" key="5">
    <source>
        <dbReference type="Google" id="ProtNLM"/>
    </source>
</evidence>
<feature type="region of interest" description="Disordered" evidence="1">
    <location>
        <begin position="17"/>
        <end position="106"/>
    </location>
</feature>
<feature type="compositionally biased region" description="Basic residues" evidence="1">
    <location>
        <begin position="76"/>
        <end position="90"/>
    </location>
</feature>
<evidence type="ECO:0000256" key="2">
    <source>
        <dbReference type="SAM" id="SignalP"/>
    </source>
</evidence>
<organism evidence="3 4">
    <name type="scientific">Actinoallomurus liliacearum</name>
    <dbReference type="NCBI Taxonomy" id="1080073"/>
    <lineage>
        <taxon>Bacteria</taxon>
        <taxon>Bacillati</taxon>
        <taxon>Actinomycetota</taxon>
        <taxon>Actinomycetes</taxon>
        <taxon>Streptosporangiales</taxon>
        <taxon>Thermomonosporaceae</taxon>
        <taxon>Actinoallomurus</taxon>
    </lineage>
</organism>
<evidence type="ECO:0000313" key="4">
    <source>
        <dbReference type="Proteomes" id="UP001500212"/>
    </source>
</evidence>
<protein>
    <recommendedName>
        <fullName evidence="5">DUF3761 domain-containing protein</fullName>
    </recommendedName>
</protein>
<evidence type="ECO:0000256" key="1">
    <source>
        <dbReference type="SAM" id="MobiDB-lite"/>
    </source>
</evidence>
<feature type="compositionally biased region" description="Polar residues" evidence="1">
    <location>
        <begin position="32"/>
        <end position="42"/>
    </location>
</feature>
<comment type="caution">
    <text evidence="3">The sequence shown here is derived from an EMBL/GenBank/DDBJ whole genome shotgun (WGS) entry which is preliminary data.</text>
</comment>
<dbReference type="EMBL" id="BAABHJ010000008">
    <property type="protein sequence ID" value="GAA4608007.1"/>
    <property type="molecule type" value="Genomic_DNA"/>
</dbReference>
<gene>
    <name evidence="3" type="ORF">GCM10023195_30950</name>
</gene>
<proteinExistence type="predicted"/>
<feature type="chain" id="PRO_5045633601" description="DUF3761 domain-containing protein" evidence="2">
    <location>
        <begin position="19"/>
        <end position="131"/>
    </location>
</feature>
<keyword evidence="2" id="KW-0732">Signal</keyword>
<sequence length="131" mass="13318">MILAAALLLGGCKATATGAGEAATPSTWPGGRTTTADSPTATPESSPPMGSPEPTDGAHLGGTRTPKPHVPEPRVPKTHRATSRPKRTHSAPKAPDHPAGATARCNDGTYSYAAHHQGACSHHGGVAVFFR</sequence>